<evidence type="ECO:0000256" key="1">
    <source>
        <dbReference type="ARBA" id="ARBA00005417"/>
    </source>
</evidence>
<evidence type="ECO:0000313" key="6">
    <source>
        <dbReference type="EMBL" id="CBG39611.1"/>
    </source>
</evidence>
<evidence type="ECO:0000256" key="3">
    <source>
        <dbReference type="ARBA" id="ARBA00022741"/>
    </source>
</evidence>
<dbReference type="SUPFAM" id="SSF52540">
    <property type="entry name" value="P-loop containing nucleoside triphosphate hydrolases"/>
    <property type="match status" value="1"/>
</dbReference>
<dbReference type="EMBL" id="FN555004">
    <property type="protein sequence ID" value="CBG39611.1"/>
    <property type="molecule type" value="Genomic_DNA"/>
</dbReference>
<accession>D3UGJ0</accession>
<dbReference type="STRING" id="679897.HMU03490"/>
<dbReference type="Gene3D" id="3.40.50.300">
    <property type="entry name" value="P-loop containing nucleotide triphosphate hydrolases"/>
    <property type="match status" value="1"/>
</dbReference>
<protein>
    <submittedName>
        <fullName evidence="6">Amino-acid ABC transporter ATP-binding protein</fullName>
    </submittedName>
</protein>
<dbReference type="InterPro" id="IPR027417">
    <property type="entry name" value="P-loop_NTPase"/>
</dbReference>
<evidence type="ECO:0000313" key="7">
    <source>
        <dbReference type="Proteomes" id="UP000001522"/>
    </source>
</evidence>
<comment type="similarity">
    <text evidence="1">Belongs to the ABC transporter superfamily.</text>
</comment>
<dbReference type="eggNOG" id="COG1126">
    <property type="taxonomic scope" value="Bacteria"/>
</dbReference>
<dbReference type="PANTHER" id="PTHR43166">
    <property type="entry name" value="AMINO ACID IMPORT ATP-BINDING PROTEIN"/>
    <property type="match status" value="1"/>
</dbReference>
<keyword evidence="7" id="KW-1185">Reference proteome</keyword>
<dbReference type="InterPro" id="IPR030679">
    <property type="entry name" value="ABC_ATPase_HisP-typ"/>
</dbReference>
<dbReference type="GO" id="GO:0015424">
    <property type="term" value="F:ABC-type amino acid transporter activity"/>
    <property type="evidence" value="ECO:0007669"/>
    <property type="project" value="InterPro"/>
</dbReference>
<gene>
    <name evidence="6" type="ordered locus">HMU03490</name>
</gene>
<name>D3UGJ0_HELM1</name>
<dbReference type="InterPro" id="IPR017871">
    <property type="entry name" value="ABC_transporter-like_CS"/>
</dbReference>
<reference evidence="6 7" key="1">
    <citation type="journal article" date="2010" name="BMC Genomics">
        <title>Comparative genomics and proteomics of Helicobacter mustelae, an ulcerogenic and carcinogenic gastric pathogen.</title>
        <authorList>
            <person name="O'Toole P.W."/>
            <person name="Snelling W.J."/>
            <person name="Canchaya C."/>
            <person name="Forde B.M."/>
            <person name="Hardie K.R."/>
            <person name="Josenhans C."/>
            <person name="Graham R.L.J."/>
            <person name="McMullan G."/>
            <person name="Parkhill J."/>
            <person name="Belda E."/>
            <person name="Bentley S.D."/>
        </authorList>
    </citation>
    <scope>NUCLEOTIDE SEQUENCE [LARGE SCALE GENOMIC DNA]</scope>
    <source>
        <strain evidence="7">ATCC 43772 / LMG 18044 / NCTC 12198 / 12198</strain>
    </source>
</reference>
<dbReference type="Proteomes" id="UP000001522">
    <property type="component" value="Chromosome"/>
</dbReference>
<dbReference type="InterPro" id="IPR003593">
    <property type="entry name" value="AAA+_ATPase"/>
</dbReference>
<keyword evidence="4 6" id="KW-0067">ATP-binding</keyword>
<evidence type="ECO:0000256" key="4">
    <source>
        <dbReference type="ARBA" id="ARBA00022840"/>
    </source>
</evidence>
<dbReference type="AlphaFoldDB" id="D3UGJ0"/>
<dbReference type="PROSITE" id="PS50893">
    <property type="entry name" value="ABC_TRANSPORTER_2"/>
    <property type="match status" value="1"/>
</dbReference>
<dbReference type="GO" id="GO:0016887">
    <property type="term" value="F:ATP hydrolysis activity"/>
    <property type="evidence" value="ECO:0007669"/>
    <property type="project" value="InterPro"/>
</dbReference>
<organism evidence="6 7">
    <name type="scientific">Helicobacter mustelae (strain ATCC 43772 / CCUG 25715 / CIP 103759 / LMG 18044 / NCTC 12198 / R85-136P)</name>
    <name type="common">Campylobacter mustelae</name>
    <dbReference type="NCBI Taxonomy" id="679897"/>
    <lineage>
        <taxon>Bacteria</taxon>
        <taxon>Pseudomonadati</taxon>
        <taxon>Campylobacterota</taxon>
        <taxon>Epsilonproteobacteria</taxon>
        <taxon>Campylobacterales</taxon>
        <taxon>Helicobacteraceae</taxon>
        <taxon>Helicobacter</taxon>
    </lineage>
</organism>
<dbReference type="InterPro" id="IPR003439">
    <property type="entry name" value="ABC_transporter-like_ATP-bd"/>
</dbReference>
<dbReference type="PROSITE" id="PS00211">
    <property type="entry name" value="ABC_TRANSPORTER_1"/>
    <property type="match status" value="1"/>
</dbReference>
<dbReference type="RefSeq" id="WP_013022703.1">
    <property type="nucleotide sequence ID" value="NC_013949.1"/>
</dbReference>
<dbReference type="HOGENOM" id="CLU_000604_1_22_7"/>
<dbReference type="InterPro" id="IPR050086">
    <property type="entry name" value="MetN_ABC_transporter-like"/>
</dbReference>
<dbReference type="KEGG" id="hms:HMU03490"/>
<proteinExistence type="inferred from homology"/>
<dbReference type="PIRSF" id="PIRSF039085">
    <property type="entry name" value="ABC_ATPase_HisP"/>
    <property type="match status" value="1"/>
</dbReference>
<dbReference type="Pfam" id="PF00005">
    <property type="entry name" value="ABC_tran"/>
    <property type="match status" value="1"/>
</dbReference>
<dbReference type="GO" id="GO:0005524">
    <property type="term" value="F:ATP binding"/>
    <property type="evidence" value="ECO:0007669"/>
    <property type="project" value="UniProtKB-KW"/>
</dbReference>
<sequence>MSIVLETKKLVKFYQENQIVLNGLDVQIKKGEVVVILGVSGCGKSTFLRCLNGLESIQGGEIWLDGRQLDLKNDWHGVRQKVGMVFQNYELFPHIDVLENVLLAPLKVQKRQRQEVEEEAIVLLTRMGLKDKIHAMPKQLSGGQKQRVAIARALCTNPEVLLLDEITASLDPEMVKEVLEIVLELAKEGMTMVIVTHELKFASMIADRILFFEKGNILANLPPKEFFTQSGNDRIKKFLSIFEF</sequence>
<dbReference type="PANTHER" id="PTHR43166:SF4">
    <property type="entry name" value="PHOSPHONATES IMPORT ATP-BINDING PROTEIN PHNC"/>
    <property type="match status" value="1"/>
</dbReference>
<dbReference type="SMART" id="SM00382">
    <property type="entry name" value="AAA"/>
    <property type="match status" value="1"/>
</dbReference>
<keyword evidence="3" id="KW-0547">Nucleotide-binding</keyword>
<evidence type="ECO:0000259" key="5">
    <source>
        <dbReference type="PROSITE" id="PS50893"/>
    </source>
</evidence>
<keyword evidence="2" id="KW-0813">Transport</keyword>
<evidence type="ECO:0000256" key="2">
    <source>
        <dbReference type="ARBA" id="ARBA00022448"/>
    </source>
</evidence>
<feature type="domain" description="ABC transporter" evidence="5">
    <location>
        <begin position="5"/>
        <end position="239"/>
    </location>
</feature>